<reference evidence="17" key="2">
    <citation type="submission" date="2016-10" db="EMBL/GenBank/DDBJ databases">
        <authorList>
            <person name="Varghese N."/>
        </authorList>
    </citation>
    <scope>NUCLEOTIDE SEQUENCE [LARGE SCALE GENOMIC DNA]</scope>
    <source>
        <strain evidence="17">DSM 12489</strain>
    </source>
</reference>
<evidence type="ECO:0000256" key="8">
    <source>
        <dbReference type="ARBA" id="ARBA00022679"/>
    </source>
</evidence>
<dbReference type="RefSeq" id="WP_006445541.1">
    <property type="nucleotide sequence ID" value="NZ_BSRA01000009.1"/>
</dbReference>
<dbReference type="InterPro" id="IPR006700">
    <property type="entry name" value="RsmE"/>
</dbReference>
<dbReference type="EMBL" id="BSRA01000009">
    <property type="protein sequence ID" value="GLV14137.1"/>
    <property type="molecule type" value="Genomic_DNA"/>
</dbReference>
<gene>
    <name evidence="15" type="ORF">Heshes_18210</name>
    <name evidence="16" type="ORF">SAMN04489725_107108</name>
</gene>
<reference evidence="15" key="3">
    <citation type="submission" date="2023-02" db="EMBL/GenBank/DDBJ databases">
        <title>Proposal of a novel subspecies: Alicyclobacillus hesperidum subspecies aegle.</title>
        <authorList>
            <person name="Goto K."/>
            <person name="Fujii T."/>
            <person name="Yasui K."/>
            <person name="Mochida K."/>
            <person name="Kato-Tanaka Y."/>
            <person name="Morohoshi S."/>
            <person name="An S.Y."/>
            <person name="Kasai H."/>
            <person name="Yokota A."/>
        </authorList>
    </citation>
    <scope>NUCLEOTIDE SEQUENCE</scope>
    <source>
        <strain evidence="15">DSM 12766</strain>
    </source>
</reference>
<comment type="function">
    <text evidence="10 12">Specifically methylates the N3 position of the uracil ring of uridine 1498 (m3U1498) in 16S rRNA. Acts on the fully assembled 30S ribosomal subunit.</text>
</comment>
<dbReference type="STRING" id="89784.SAMN04489725_107108"/>
<comment type="similarity">
    <text evidence="2 12">Belongs to the RNA methyltransferase RsmE family.</text>
</comment>
<evidence type="ECO:0000313" key="17">
    <source>
        <dbReference type="Proteomes" id="UP000182589"/>
    </source>
</evidence>
<dbReference type="InterPro" id="IPR015947">
    <property type="entry name" value="PUA-like_sf"/>
</dbReference>
<dbReference type="GO" id="GO:0070475">
    <property type="term" value="P:rRNA base methylation"/>
    <property type="evidence" value="ECO:0007669"/>
    <property type="project" value="TreeGrafter"/>
</dbReference>
<dbReference type="InterPro" id="IPR046887">
    <property type="entry name" value="RsmE_PUA-like"/>
</dbReference>
<comment type="catalytic activity">
    <reaction evidence="11 12">
        <text>uridine(1498) in 16S rRNA + S-adenosyl-L-methionine = N(3)-methyluridine(1498) in 16S rRNA + S-adenosyl-L-homocysteine + H(+)</text>
        <dbReference type="Rhea" id="RHEA:42920"/>
        <dbReference type="Rhea" id="RHEA-COMP:10283"/>
        <dbReference type="Rhea" id="RHEA-COMP:10284"/>
        <dbReference type="ChEBI" id="CHEBI:15378"/>
        <dbReference type="ChEBI" id="CHEBI:57856"/>
        <dbReference type="ChEBI" id="CHEBI:59789"/>
        <dbReference type="ChEBI" id="CHEBI:65315"/>
        <dbReference type="ChEBI" id="CHEBI:74502"/>
        <dbReference type="EC" id="2.1.1.193"/>
    </reaction>
</comment>
<keyword evidence="8 12" id="KW-0808">Transferase</keyword>
<dbReference type="Pfam" id="PF04452">
    <property type="entry name" value="Methyltrans_RNA"/>
    <property type="match status" value="1"/>
</dbReference>
<keyword evidence="6 12" id="KW-0698">rRNA processing</keyword>
<name>A0A1H2U9E6_9BACL</name>
<dbReference type="CDD" id="cd18084">
    <property type="entry name" value="RsmE-like"/>
    <property type="match status" value="1"/>
</dbReference>
<evidence type="ECO:0000313" key="15">
    <source>
        <dbReference type="EMBL" id="GLV14137.1"/>
    </source>
</evidence>
<reference evidence="16" key="1">
    <citation type="submission" date="2016-10" db="EMBL/GenBank/DDBJ databases">
        <authorList>
            <person name="de Groot N.N."/>
        </authorList>
    </citation>
    <scope>NUCLEOTIDE SEQUENCE [LARGE SCALE GENOMIC DNA]</scope>
    <source>
        <strain evidence="16">DSM 12489</strain>
    </source>
</reference>
<evidence type="ECO:0000313" key="16">
    <source>
        <dbReference type="EMBL" id="SDW52796.1"/>
    </source>
</evidence>
<dbReference type="InterPro" id="IPR046886">
    <property type="entry name" value="RsmE_MTase_dom"/>
</dbReference>
<evidence type="ECO:0000256" key="11">
    <source>
        <dbReference type="ARBA" id="ARBA00047944"/>
    </source>
</evidence>
<dbReference type="Gene3D" id="3.40.1280.10">
    <property type="match status" value="1"/>
</dbReference>
<dbReference type="EMBL" id="FNOJ01000007">
    <property type="protein sequence ID" value="SDW52796.1"/>
    <property type="molecule type" value="Genomic_DNA"/>
</dbReference>
<proteinExistence type="inferred from homology"/>
<evidence type="ECO:0000259" key="13">
    <source>
        <dbReference type="Pfam" id="PF04452"/>
    </source>
</evidence>
<evidence type="ECO:0000256" key="9">
    <source>
        <dbReference type="ARBA" id="ARBA00022691"/>
    </source>
</evidence>
<dbReference type="SUPFAM" id="SSF88697">
    <property type="entry name" value="PUA domain-like"/>
    <property type="match status" value="1"/>
</dbReference>
<keyword evidence="5 12" id="KW-0963">Cytoplasm</keyword>
<organism evidence="16 17">
    <name type="scientific">Alicyclobacillus hesperidum</name>
    <dbReference type="NCBI Taxonomy" id="89784"/>
    <lineage>
        <taxon>Bacteria</taxon>
        <taxon>Bacillati</taxon>
        <taxon>Bacillota</taxon>
        <taxon>Bacilli</taxon>
        <taxon>Bacillales</taxon>
        <taxon>Alicyclobacillaceae</taxon>
        <taxon>Alicyclobacillus</taxon>
    </lineage>
</organism>
<feature type="domain" description="Ribosomal RNA small subunit methyltransferase E methyltransferase" evidence="13">
    <location>
        <begin position="78"/>
        <end position="238"/>
    </location>
</feature>
<keyword evidence="7 12" id="KW-0489">Methyltransferase</keyword>
<dbReference type="PANTHER" id="PTHR30027">
    <property type="entry name" value="RIBOSOMAL RNA SMALL SUBUNIT METHYLTRANSFERASE E"/>
    <property type="match status" value="1"/>
</dbReference>
<dbReference type="InterPro" id="IPR029026">
    <property type="entry name" value="tRNA_m1G_MTases_N"/>
</dbReference>
<dbReference type="InterPro" id="IPR029028">
    <property type="entry name" value="Alpha/beta_knot_MTases"/>
</dbReference>
<dbReference type="GO" id="GO:0070042">
    <property type="term" value="F:rRNA (uridine-N3-)-methyltransferase activity"/>
    <property type="evidence" value="ECO:0007669"/>
    <property type="project" value="TreeGrafter"/>
</dbReference>
<dbReference type="Proteomes" id="UP000182589">
    <property type="component" value="Unassembled WGS sequence"/>
</dbReference>
<comment type="subcellular location">
    <subcellularLocation>
        <location evidence="1 12">Cytoplasm</location>
    </subcellularLocation>
</comment>
<dbReference type="GO" id="GO:0005737">
    <property type="term" value="C:cytoplasm"/>
    <property type="evidence" value="ECO:0007669"/>
    <property type="project" value="UniProtKB-SubCell"/>
</dbReference>
<evidence type="ECO:0000256" key="6">
    <source>
        <dbReference type="ARBA" id="ARBA00022552"/>
    </source>
</evidence>
<dbReference type="PANTHER" id="PTHR30027:SF3">
    <property type="entry name" value="16S RRNA (URACIL(1498)-N(3))-METHYLTRANSFERASE"/>
    <property type="match status" value="1"/>
</dbReference>
<keyword evidence="9 12" id="KW-0949">S-adenosyl-L-methionine</keyword>
<keyword evidence="17" id="KW-1185">Reference proteome</keyword>
<feature type="domain" description="Ribosomal RNA small subunit methyltransferase E PUA-like" evidence="14">
    <location>
        <begin position="20"/>
        <end position="55"/>
    </location>
</feature>
<evidence type="ECO:0000256" key="7">
    <source>
        <dbReference type="ARBA" id="ARBA00022603"/>
    </source>
</evidence>
<evidence type="ECO:0000259" key="14">
    <source>
        <dbReference type="Pfam" id="PF20260"/>
    </source>
</evidence>
<evidence type="ECO:0000256" key="1">
    <source>
        <dbReference type="ARBA" id="ARBA00004496"/>
    </source>
</evidence>
<protein>
    <recommendedName>
        <fullName evidence="4 12">Ribosomal RNA small subunit methyltransferase E</fullName>
        <ecNumber evidence="3 12">2.1.1.193</ecNumber>
    </recommendedName>
</protein>
<evidence type="ECO:0000256" key="4">
    <source>
        <dbReference type="ARBA" id="ARBA00013673"/>
    </source>
</evidence>
<dbReference type="AlphaFoldDB" id="A0A1H2U9E6"/>
<evidence type="ECO:0000256" key="10">
    <source>
        <dbReference type="ARBA" id="ARBA00025699"/>
    </source>
</evidence>
<dbReference type="EC" id="2.1.1.193" evidence="3 12"/>
<evidence type="ECO:0000256" key="5">
    <source>
        <dbReference type="ARBA" id="ARBA00022490"/>
    </source>
</evidence>
<sequence length="248" mass="26683">MLPRVFVEGIGEPGRTVAIGGEDGRHFARVLRVRPGERLVIALDDGPWLGEIVAVEQSAVAVCLRERYPISEPAAGFVVVQGMAKGDKMESILQKCTEIGAISFVVYQAERSVARIEGKVEVKLGRWRKIVREAAMQAQRDRIPDVAYAKTLPDLARLLESKGVTHSLVLDELERARGFRSALQEAPGALVRAIVIGPEGGWADAERDALHSLPGACTVTLGPRILRTETAGMAALAAALMHFGDMGG</sequence>
<dbReference type="Pfam" id="PF20260">
    <property type="entry name" value="PUA_4"/>
    <property type="match status" value="1"/>
</dbReference>
<dbReference type="SUPFAM" id="SSF75217">
    <property type="entry name" value="alpha/beta knot"/>
    <property type="match status" value="1"/>
</dbReference>
<dbReference type="NCBIfam" id="TIGR00046">
    <property type="entry name" value="RsmE family RNA methyltransferase"/>
    <property type="match status" value="1"/>
</dbReference>
<evidence type="ECO:0000256" key="12">
    <source>
        <dbReference type="PIRNR" id="PIRNR015601"/>
    </source>
</evidence>
<evidence type="ECO:0000256" key="2">
    <source>
        <dbReference type="ARBA" id="ARBA00005528"/>
    </source>
</evidence>
<dbReference type="Proteomes" id="UP001157137">
    <property type="component" value="Unassembled WGS sequence"/>
</dbReference>
<accession>A0A1H2U9E6</accession>
<dbReference type="PIRSF" id="PIRSF015601">
    <property type="entry name" value="MTase_slr0722"/>
    <property type="match status" value="1"/>
</dbReference>
<evidence type="ECO:0000256" key="3">
    <source>
        <dbReference type="ARBA" id="ARBA00012328"/>
    </source>
</evidence>